<accession>A0A0N4YGX1</accession>
<keyword evidence="2" id="KW-1185">Reference proteome</keyword>
<dbReference type="Proteomes" id="UP000271162">
    <property type="component" value="Unassembled WGS sequence"/>
</dbReference>
<dbReference type="EMBL" id="UYSL01022022">
    <property type="protein sequence ID" value="VDL79670.1"/>
    <property type="molecule type" value="Genomic_DNA"/>
</dbReference>
<dbReference type="WBParaSite" id="NBR_0001607501-mRNA-1">
    <property type="protein sequence ID" value="NBR_0001607501-mRNA-1"/>
    <property type="gene ID" value="NBR_0001607501"/>
</dbReference>
<protein>
    <submittedName>
        <fullName evidence="3">Peptidase A1 domain-containing protein</fullName>
    </submittedName>
</protein>
<organism evidence="3">
    <name type="scientific">Nippostrongylus brasiliensis</name>
    <name type="common">Rat hookworm</name>
    <dbReference type="NCBI Taxonomy" id="27835"/>
    <lineage>
        <taxon>Eukaryota</taxon>
        <taxon>Metazoa</taxon>
        <taxon>Ecdysozoa</taxon>
        <taxon>Nematoda</taxon>
        <taxon>Chromadorea</taxon>
        <taxon>Rhabditida</taxon>
        <taxon>Rhabditina</taxon>
        <taxon>Rhabditomorpha</taxon>
        <taxon>Strongyloidea</taxon>
        <taxon>Heligmosomidae</taxon>
        <taxon>Nippostrongylus</taxon>
    </lineage>
</organism>
<proteinExistence type="predicted"/>
<evidence type="ECO:0000313" key="1">
    <source>
        <dbReference type="EMBL" id="VDL79670.1"/>
    </source>
</evidence>
<dbReference type="AlphaFoldDB" id="A0A0N4YGX1"/>
<evidence type="ECO:0000313" key="2">
    <source>
        <dbReference type="Proteomes" id="UP000271162"/>
    </source>
</evidence>
<name>A0A0N4YGX1_NIPBR</name>
<sequence>MIGWSSRTLPTDRSSFSNEDGSKAINVAGIQLKADGWRWEEPWIVAADVHLPRTSCELFRRVGIDCNNPGGDEWQKIPGIECEGDLCAFGDDSYSPMPFALRRNRGRVEDQLLNFIGHIGGADMGRTIVFEERNQQRFK</sequence>
<reference evidence="3" key="1">
    <citation type="submission" date="2017-02" db="UniProtKB">
        <authorList>
            <consortium name="WormBaseParasite"/>
        </authorList>
    </citation>
    <scope>IDENTIFICATION</scope>
</reference>
<reference evidence="1 2" key="2">
    <citation type="submission" date="2018-11" db="EMBL/GenBank/DDBJ databases">
        <authorList>
            <consortium name="Pathogen Informatics"/>
        </authorList>
    </citation>
    <scope>NUCLEOTIDE SEQUENCE [LARGE SCALE GENOMIC DNA]</scope>
</reference>
<evidence type="ECO:0000313" key="3">
    <source>
        <dbReference type="WBParaSite" id="NBR_0001607501-mRNA-1"/>
    </source>
</evidence>
<gene>
    <name evidence="1" type="ORF">NBR_LOCUS16076</name>
</gene>